<accession>A0A835RVG4</accession>
<keyword evidence="2" id="KW-1185">Reference proteome</keyword>
<dbReference type="Proteomes" id="UP000636800">
    <property type="component" value="Chromosome 1"/>
</dbReference>
<comment type="caution">
    <text evidence="1">The sequence shown here is derived from an EMBL/GenBank/DDBJ whole genome shotgun (WGS) entry which is preliminary data.</text>
</comment>
<evidence type="ECO:0000313" key="2">
    <source>
        <dbReference type="Proteomes" id="UP000636800"/>
    </source>
</evidence>
<proteinExistence type="predicted"/>
<name>A0A835RVG4_VANPL</name>
<reference evidence="1 2" key="1">
    <citation type="journal article" date="2020" name="Nat. Food">
        <title>A phased Vanilla planifolia genome enables genetic improvement of flavour and production.</title>
        <authorList>
            <person name="Hasing T."/>
            <person name="Tang H."/>
            <person name="Brym M."/>
            <person name="Khazi F."/>
            <person name="Huang T."/>
            <person name="Chambers A.H."/>
        </authorList>
    </citation>
    <scope>NUCLEOTIDE SEQUENCE [LARGE SCALE GENOMIC DNA]</scope>
    <source>
        <tissue evidence="1">Leaf</tissue>
    </source>
</reference>
<sequence length="196" mass="20828">MSFGVLMNKNDAGASPSHTILSQKPLGILISREGAGSMMLEQTRHGLKSAAVSSVRFTVRRRSSAGPRETAEAIAAANLSLEKHWETYVHLMATTFGRGSLPPPTPTTEATPGPSSPFLSNLVFTDSFQLLLLIFNNIGRIGGHALTTYLNRLKGAKKKARETSIVCGVDILMVSDSPDLNAATAGRKIPPRSAAS</sequence>
<organism evidence="1 2">
    <name type="scientific">Vanilla planifolia</name>
    <name type="common">Vanilla</name>
    <dbReference type="NCBI Taxonomy" id="51239"/>
    <lineage>
        <taxon>Eukaryota</taxon>
        <taxon>Viridiplantae</taxon>
        <taxon>Streptophyta</taxon>
        <taxon>Embryophyta</taxon>
        <taxon>Tracheophyta</taxon>
        <taxon>Spermatophyta</taxon>
        <taxon>Magnoliopsida</taxon>
        <taxon>Liliopsida</taxon>
        <taxon>Asparagales</taxon>
        <taxon>Orchidaceae</taxon>
        <taxon>Vanilloideae</taxon>
        <taxon>Vanilleae</taxon>
        <taxon>Vanilla</taxon>
    </lineage>
</organism>
<dbReference type="EMBL" id="JADCNL010000001">
    <property type="protein sequence ID" value="KAG0499056.1"/>
    <property type="molecule type" value="Genomic_DNA"/>
</dbReference>
<dbReference type="AlphaFoldDB" id="A0A835RVG4"/>
<gene>
    <name evidence="1" type="ORF">HPP92_003747</name>
</gene>
<evidence type="ECO:0000313" key="1">
    <source>
        <dbReference type="EMBL" id="KAG0499056.1"/>
    </source>
</evidence>
<protein>
    <submittedName>
        <fullName evidence="1">Uncharacterized protein</fullName>
    </submittedName>
</protein>
<dbReference type="OrthoDB" id="346907at2759"/>